<feature type="region of interest" description="Disordered" evidence="1">
    <location>
        <begin position="129"/>
        <end position="184"/>
    </location>
</feature>
<evidence type="ECO:0000313" key="2">
    <source>
        <dbReference type="EMBL" id="KAA8575975.1"/>
    </source>
</evidence>
<feature type="compositionally biased region" description="Low complexity" evidence="1">
    <location>
        <begin position="174"/>
        <end position="184"/>
    </location>
</feature>
<feature type="compositionally biased region" description="Polar residues" evidence="1">
    <location>
        <begin position="134"/>
        <end position="148"/>
    </location>
</feature>
<keyword evidence="3" id="KW-1185">Reference proteome</keyword>
<feature type="compositionally biased region" description="Basic and acidic residues" evidence="1">
    <location>
        <begin position="16"/>
        <end position="35"/>
    </location>
</feature>
<feature type="compositionally biased region" description="Polar residues" evidence="1">
    <location>
        <begin position="160"/>
        <end position="173"/>
    </location>
</feature>
<protein>
    <submittedName>
        <fullName evidence="2">Uncharacterized protein</fullName>
    </submittedName>
</protein>
<evidence type="ECO:0000313" key="3">
    <source>
        <dbReference type="Proteomes" id="UP000322873"/>
    </source>
</evidence>
<comment type="caution">
    <text evidence="2">The sequence shown here is derived from an EMBL/GenBank/DDBJ whole genome shotgun (WGS) entry which is preliminary data.</text>
</comment>
<dbReference type="AlphaFoldDB" id="A0A5M9KAN9"/>
<gene>
    <name evidence="2" type="ORF">EYC84_006139</name>
</gene>
<sequence length="282" mass="30983">MSIFSKIKSSKKAAQQHKEKATAEEQQQKQAEEAVAKIPYKHVPTHAAVDALSGAPSSWKNEDRSKIREHHKRRGQMTISRTHSTLSNVSSMNKPNDSTFGIPSLPRTVSYDSSNPTWNDRVGDVSYLTEKLQSRPQTPRTKSYTTRPNHGIDSAIGRSPLSSHVQSEATSPIASSRSSTKTCSSASSFADGLEIVTASSVPQRLRPKHSFRPEPVVFEDHDIFSRLHTSTTRKLGEAPLMTAPQVHLPRPASVLVAPAPAPLKKNRWATSMRKHTSAPIAV</sequence>
<dbReference type="EMBL" id="VICG01000001">
    <property type="protein sequence ID" value="KAA8575975.1"/>
    <property type="molecule type" value="Genomic_DNA"/>
</dbReference>
<dbReference type="Proteomes" id="UP000322873">
    <property type="component" value="Unassembled WGS sequence"/>
</dbReference>
<evidence type="ECO:0000256" key="1">
    <source>
        <dbReference type="SAM" id="MobiDB-lite"/>
    </source>
</evidence>
<proteinExistence type="predicted"/>
<dbReference type="VEuPathDB" id="FungiDB:MFRU_033g00620"/>
<name>A0A5M9KAN9_MONFR</name>
<reference evidence="2 3" key="1">
    <citation type="submission" date="2019-06" db="EMBL/GenBank/DDBJ databases">
        <title>Genome Sequence of the Brown Rot Fungal Pathogen Monilinia fructicola.</title>
        <authorList>
            <person name="De Miccolis Angelini R.M."/>
            <person name="Landi L."/>
            <person name="Abate D."/>
            <person name="Pollastro S."/>
            <person name="Romanazzi G."/>
            <person name="Faretra F."/>
        </authorList>
    </citation>
    <scope>NUCLEOTIDE SEQUENCE [LARGE SCALE GENOMIC DNA]</scope>
    <source>
        <strain evidence="2 3">Mfrc123</strain>
    </source>
</reference>
<accession>A0A5M9KAN9</accession>
<feature type="region of interest" description="Disordered" evidence="1">
    <location>
        <begin position="1"/>
        <end position="78"/>
    </location>
</feature>
<organism evidence="2 3">
    <name type="scientific">Monilinia fructicola</name>
    <name type="common">Brown rot fungus</name>
    <name type="synonym">Ciboria fructicola</name>
    <dbReference type="NCBI Taxonomy" id="38448"/>
    <lineage>
        <taxon>Eukaryota</taxon>
        <taxon>Fungi</taxon>
        <taxon>Dikarya</taxon>
        <taxon>Ascomycota</taxon>
        <taxon>Pezizomycotina</taxon>
        <taxon>Leotiomycetes</taxon>
        <taxon>Helotiales</taxon>
        <taxon>Sclerotiniaceae</taxon>
        <taxon>Monilinia</taxon>
    </lineage>
</organism>